<dbReference type="InterPro" id="IPR048394">
    <property type="entry name" value="FakA-like_M"/>
</dbReference>
<evidence type="ECO:0000259" key="2">
    <source>
        <dbReference type="PROSITE" id="PS51480"/>
    </source>
</evidence>
<dbReference type="SMART" id="SM01121">
    <property type="entry name" value="Dak1_2"/>
    <property type="match status" value="1"/>
</dbReference>
<dbReference type="InterPro" id="IPR036117">
    <property type="entry name" value="DhaL_dom_sf"/>
</dbReference>
<dbReference type="Gene3D" id="1.25.40.340">
    <property type="match status" value="1"/>
</dbReference>
<dbReference type="SMART" id="SM01120">
    <property type="entry name" value="Dak2"/>
    <property type="match status" value="1"/>
</dbReference>
<reference evidence="3 4" key="1">
    <citation type="submission" date="2009-06" db="EMBL/GenBank/DDBJ databases">
        <title>The Genome Sequence of Lactobacillus coleohominis strain 101-4-CHN.</title>
        <authorList>
            <consortium name="The Broad Institute Genome Sequencing Platform"/>
            <person name="Ward D."/>
            <person name="Young S.K."/>
            <person name="Zeng Q."/>
            <person name="Koehrsen M."/>
            <person name="Alvarado L."/>
            <person name="Berlin A."/>
            <person name="Borenstein D."/>
            <person name="Chen Z."/>
            <person name="Engels R."/>
            <person name="Freedman E."/>
            <person name="Gellesch M."/>
            <person name="Goldberg J."/>
            <person name="Griggs A."/>
            <person name="Gujja S."/>
            <person name="Heiman D."/>
            <person name="Hepburn T."/>
            <person name="Howarth C."/>
            <person name="Jen D."/>
            <person name="Larson L."/>
            <person name="Lewis B."/>
            <person name="Mehta T."/>
            <person name="Park D."/>
            <person name="Pearson M."/>
            <person name="Roberts A."/>
            <person name="Saif S."/>
            <person name="Shea T."/>
            <person name="Shenoy N."/>
            <person name="Sisk P."/>
            <person name="Stolte C."/>
            <person name="Sykes S."/>
            <person name="Walk T."/>
            <person name="White J."/>
            <person name="Yandava C."/>
            <person name="Liu Y."/>
            <person name="Xu Q."/>
            <person name="Lander E."/>
            <person name="Nusbaum C."/>
            <person name="Galagan J."/>
            <person name="Birren B."/>
        </authorList>
    </citation>
    <scope>NUCLEOTIDE SEQUENCE [LARGE SCALE GENOMIC DNA]</scope>
    <source>
        <strain evidence="3 4">101-4-CHN</strain>
    </source>
</reference>
<dbReference type="InterPro" id="IPR033470">
    <property type="entry name" value="FakA-like_C"/>
</dbReference>
<dbReference type="STRING" id="575594.HMPREF0501_00408"/>
<feature type="domain" description="DhaL" evidence="2">
    <location>
        <begin position="21"/>
        <end position="213"/>
    </location>
</feature>
<evidence type="ECO:0000256" key="1">
    <source>
        <dbReference type="SAM" id="Coils"/>
    </source>
</evidence>
<dbReference type="eggNOG" id="COG1461">
    <property type="taxonomic scope" value="Bacteria"/>
</dbReference>
<dbReference type="InterPro" id="IPR019986">
    <property type="entry name" value="YloV-like"/>
</dbReference>
<protein>
    <submittedName>
        <fullName evidence="3">DAK2 domain fusion protein YloV</fullName>
    </submittedName>
</protein>
<gene>
    <name evidence="3" type="ORF">HMPREF0501_00408</name>
</gene>
<dbReference type="GO" id="GO:0006071">
    <property type="term" value="P:glycerol metabolic process"/>
    <property type="evidence" value="ECO:0007669"/>
    <property type="project" value="InterPro"/>
</dbReference>
<keyword evidence="4" id="KW-1185">Reference proteome</keyword>
<dbReference type="InterPro" id="IPR050270">
    <property type="entry name" value="DegV_domain_contain"/>
</dbReference>
<evidence type="ECO:0000313" key="4">
    <source>
        <dbReference type="Proteomes" id="UP000003987"/>
    </source>
</evidence>
<dbReference type="NCBIfam" id="TIGR03599">
    <property type="entry name" value="YloV"/>
    <property type="match status" value="1"/>
</dbReference>
<dbReference type="PROSITE" id="PS51480">
    <property type="entry name" value="DHAL"/>
    <property type="match status" value="1"/>
</dbReference>
<evidence type="ECO:0000313" key="3">
    <source>
        <dbReference type="EMBL" id="EEU31003.1"/>
    </source>
</evidence>
<keyword evidence="1" id="KW-0175">Coiled coil</keyword>
<dbReference type="PANTHER" id="PTHR33434:SF4">
    <property type="entry name" value="PHOSPHATASE PROTEIN"/>
    <property type="match status" value="1"/>
</dbReference>
<accession>C7XUP2</accession>
<dbReference type="AlphaFoldDB" id="C7XUP2"/>
<dbReference type="Pfam" id="PF13684">
    <property type="entry name" value="FakA-like_C"/>
    <property type="match status" value="1"/>
</dbReference>
<dbReference type="SUPFAM" id="SSF101473">
    <property type="entry name" value="DhaL-like"/>
    <property type="match status" value="1"/>
</dbReference>
<dbReference type="GO" id="GO:0004371">
    <property type="term" value="F:glycerone kinase activity"/>
    <property type="evidence" value="ECO:0007669"/>
    <property type="project" value="InterPro"/>
</dbReference>
<sequence>MKTKFGRRRNNILAITKITNLEFGKMVQAAAAKLNQNAEFINSLNVFPVPDGDTGTNMSMSMASGAKYEREDTSENVGDLANSLAKGLLMGARGNSGVILSQIFRGFAGGCKGKKDLSAQEFVDAYANGAQTAYKAVMKPTEGTILTVVRESAQAGIDTVKTTNDIEKILEEICSAADQALQKTPDLLPVLKEVGVVDSGGQGLDYVLHAFLEALTGKVTVETKPDNAQMNEMINAKHHQSAQGKLDPADIKYGYCTQIMVRIGRGKQVTQKFDYDTFYNYLAKLGDSLLVINDDEIVKVHVHTEHPGKVLSWGQQFGDLQTVKVDNMRWQQEQIMDEDEPSVAENADADGEKEAPGTAVIAVAAGQGISELLKSLGVTHIISGGQTMNPSIQDIADAINNSGAKQALVLPDNGNIFMAADQAKDIAEIPTAVVHTKTIPQAMTALLEFNPDSTLDENHTAMEDALDTVKSGAVTTAVRDTTVNGITIKKDDYIGIVDGDIVTTDSDLATTAEAMVKKMLDEDSSVVTIYYGEDGNQDQADQLQRAIEEMDDELDVQVYEGDQPVYPYLISVE</sequence>
<proteinExistence type="predicted"/>
<dbReference type="Pfam" id="PF02734">
    <property type="entry name" value="Dak2"/>
    <property type="match status" value="1"/>
</dbReference>
<dbReference type="HOGENOM" id="CLU_017496_1_0_9"/>
<dbReference type="PANTHER" id="PTHR33434">
    <property type="entry name" value="DEGV DOMAIN-CONTAINING PROTEIN DR_1986-RELATED"/>
    <property type="match status" value="1"/>
</dbReference>
<name>C7XUP2_9LACO</name>
<dbReference type="EMBL" id="GG698802">
    <property type="protein sequence ID" value="EEU31003.1"/>
    <property type="molecule type" value="Genomic_DNA"/>
</dbReference>
<dbReference type="Pfam" id="PF21645">
    <property type="entry name" value="FakA-like_M"/>
    <property type="match status" value="1"/>
</dbReference>
<dbReference type="InterPro" id="IPR004007">
    <property type="entry name" value="DhaL_dom"/>
</dbReference>
<dbReference type="Proteomes" id="UP000003987">
    <property type="component" value="Unassembled WGS sequence"/>
</dbReference>
<feature type="coiled-coil region" evidence="1">
    <location>
        <begin position="533"/>
        <end position="560"/>
    </location>
</feature>
<organism evidence="3 4">
    <name type="scientific">Limosilactobacillus coleohominis 101-4-CHN</name>
    <dbReference type="NCBI Taxonomy" id="575594"/>
    <lineage>
        <taxon>Bacteria</taxon>
        <taxon>Bacillati</taxon>
        <taxon>Bacillota</taxon>
        <taxon>Bacilli</taxon>
        <taxon>Lactobacillales</taxon>
        <taxon>Lactobacillaceae</taxon>
        <taxon>Limosilactobacillus</taxon>
    </lineage>
</organism>